<dbReference type="InterPro" id="IPR038299">
    <property type="entry name" value="DAO_C_sf"/>
</dbReference>
<dbReference type="InterPro" id="IPR036188">
    <property type="entry name" value="FAD/NAD-bd_sf"/>
</dbReference>
<dbReference type="GO" id="GO:0004368">
    <property type="term" value="F:glycerol-3-phosphate dehydrogenase (quinone) activity"/>
    <property type="evidence" value="ECO:0007669"/>
    <property type="project" value="InterPro"/>
</dbReference>
<evidence type="ECO:0000259" key="7">
    <source>
        <dbReference type="Pfam" id="PF01266"/>
    </source>
</evidence>
<dbReference type="GO" id="GO:0006071">
    <property type="term" value="P:glycerol metabolic process"/>
    <property type="evidence" value="ECO:0007669"/>
    <property type="project" value="UniProtKB-KW"/>
</dbReference>
<dbReference type="Proteomes" id="UP000229227">
    <property type="component" value="Unassembled WGS sequence"/>
</dbReference>
<reference evidence="10" key="1">
    <citation type="submission" date="2017-09" db="EMBL/GenBank/DDBJ databases">
        <title>Depth-based differentiation of microbial function through sediment-hosted aquifers and enrichment of novel symbionts in the deep terrestrial subsurface.</title>
        <authorList>
            <person name="Probst A.J."/>
            <person name="Ladd B."/>
            <person name="Jarett J.K."/>
            <person name="Geller-Mcgrath D.E."/>
            <person name="Sieber C.M.K."/>
            <person name="Emerson J.B."/>
            <person name="Anantharaman K."/>
            <person name="Thomas B.C."/>
            <person name="Malmstrom R."/>
            <person name="Stieglmeier M."/>
            <person name="Klingl A."/>
            <person name="Woyke T."/>
            <person name="Ryan C.M."/>
            <person name="Banfield J.F."/>
        </authorList>
    </citation>
    <scope>NUCLEOTIDE SEQUENCE [LARGE SCALE GENOMIC DNA]</scope>
</reference>
<dbReference type="InterPro" id="IPR031656">
    <property type="entry name" value="DAO_C"/>
</dbReference>
<proteinExistence type="inferred from homology"/>
<dbReference type="Pfam" id="PF01266">
    <property type="entry name" value="DAO"/>
    <property type="match status" value="1"/>
</dbReference>
<evidence type="ECO:0000256" key="2">
    <source>
        <dbReference type="ARBA" id="ARBA00007330"/>
    </source>
</evidence>
<keyword evidence="6" id="KW-0560">Oxidoreductase</keyword>
<dbReference type="GO" id="GO:0046168">
    <property type="term" value="P:glycerol-3-phosphate catabolic process"/>
    <property type="evidence" value="ECO:0007669"/>
    <property type="project" value="TreeGrafter"/>
</dbReference>
<comment type="caution">
    <text evidence="9">The sequence shown here is derived from an EMBL/GenBank/DDBJ whole genome shotgun (WGS) entry which is preliminary data.</text>
</comment>
<dbReference type="Gene3D" id="3.50.50.60">
    <property type="entry name" value="FAD/NAD(P)-binding domain"/>
    <property type="match status" value="1"/>
</dbReference>
<feature type="domain" description="Alpha-glycerophosphate oxidase C-terminal" evidence="8">
    <location>
        <begin position="409"/>
        <end position="530"/>
    </location>
</feature>
<evidence type="ECO:0000256" key="1">
    <source>
        <dbReference type="ARBA" id="ARBA00001974"/>
    </source>
</evidence>
<dbReference type="AlphaFoldDB" id="A0A2M6ZF01"/>
<dbReference type="PANTHER" id="PTHR11985:SF35">
    <property type="entry name" value="ANAEROBIC GLYCEROL-3-PHOSPHATE DEHYDROGENASE SUBUNIT A"/>
    <property type="match status" value="1"/>
</dbReference>
<protein>
    <submittedName>
        <fullName evidence="9">Glycerol-3-phosphate dehydrogenase</fullName>
    </submittedName>
</protein>
<dbReference type="EMBL" id="PEWN01000113">
    <property type="protein sequence ID" value="PIU50938.1"/>
    <property type="molecule type" value="Genomic_DNA"/>
</dbReference>
<evidence type="ECO:0000256" key="6">
    <source>
        <dbReference type="ARBA" id="ARBA00023002"/>
    </source>
</evidence>
<dbReference type="PANTHER" id="PTHR11985">
    <property type="entry name" value="GLYCEROL-3-PHOSPHATE DEHYDROGENASE"/>
    <property type="match status" value="1"/>
</dbReference>
<keyword evidence="4" id="KW-0319">Glycerol metabolism</keyword>
<evidence type="ECO:0000256" key="3">
    <source>
        <dbReference type="ARBA" id="ARBA00022630"/>
    </source>
</evidence>
<dbReference type="SUPFAM" id="SSF51905">
    <property type="entry name" value="FAD/NAD(P)-binding domain"/>
    <property type="match status" value="1"/>
</dbReference>
<dbReference type="Gene3D" id="3.30.9.10">
    <property type="entry name" value="D-Amino Acid Oxidase, subunit A, domain 2"/>
    <property type="match status" value="1"/>
</dbReference>
<comment type="similarity">
    <text evidence="2">Belongs to the FAD-dependent glycerol-3-phosphate dehydrogenase family.</text>
</comment>
<evidence type="ECO:0000256" key="5">
    <source>
        <dbReference type="ARBA" id="ARBA00022827"/>
    </source>
</evidence>
<evidence type="ECO:0000259" key="8">
    <source>
        <dbReference type="Pfam" id="PF16901"/>
    </source>
</evidence>
<evidence type="ECO:0000313" key="9">
    <source>
        <dbReference type="EMBL" id="PIU50938.1"/>
    </source>
</evidence>
<dbReference type="InterPro" id="IPR000447">
    <property type="entry name" value="G3P_DH_FAD-dep"/>
</dbReference>
<comment type="cofactor">
    <cofactor evidence="1">
        <name>FAD</name>
        <dbReference type="ChEBI" id="CHEBI:57692"/>
    </cofactor>
</comment>
<sequence length="547" mass="61557">MKRFIETYSGKTYDVIVIGGGITGAAVAYDAASRGLSVALVEKQDFGCATSSATSKLIHGGFRYLANLEFGIVRESLRERRTLENIAPNLVYPIPVLIPCYKTGMTKYTYLIKLGMLLYDFLSYDKGRTWDKSKEIGFHQTISRQKALELEPLIPENGLKGVFVYHDCASLFPERLTLAFVKSAVKHGADVSNYSKVEGFIFSDSHKKEILGVNVQDLINNQDVELRGKLTINCGGPWADLILGMTKGSTSAKRIRRSEGIHIITRKLVNNNMVAMITSSGRGFFMIPWRGHTLIGTTDKEYMGNPDEFKVTKQAILELLETVNGALREKVQIKYEDILYTYGGLRPLVESQTEEVYKSSRKYEIYDNARDGLEGLITVEGGKYTTSRNLAEGVMKMVANKLKKNLGKCITDNQYLVGCEIKDIENFIDELKSENKDFNEKTVECLGRYYGSECSQVLELARQDRSLAEPLNDDGEIIAQVLYAIRQEMALTLKDILVRRTGIGTLGNPGYEDIVRIANMTAKELNWDSVREQREINEVREHFMLPV</sequence>
<name>A0A2M6ZF01_9BACT</name>
<evidence type="ECO:0000313" key="10">
    <source>
        <dbReference type="Proteomes" id="UP000229227"/>
    </source>
</evidence>
<dbReference type="PRINTS" id="PR01001">
    <property type="entry name" value="FADG3PDH"/>
</dbReference>
<keyword evidence="3" id="KW-0285">Flavoprotein</keyword>
<keyword evidence="5" id="KW-0274">FAD</keyword>
<feature type="domain" description="FAD dependent oxidoreductase" evidence="7">
    <location>
        <begin position="14"/>
        <end position="378"/>
    </location>
</feature>
<dbReference type="Pfam" id="PF16901">
    <property type="entry name" value="DAO_C"/>
    <property type="match status" value="1"/>
</dbReference>
<dbReference type="Gene3D" id="1.10.8.870">
    <property type="entry name" value="Alpha-glycerophosphate oxidase, cap domain"/>
    <property type="match status" value="1"/>
</dbReference>
<gene>
    <name evidence="9" type="ORF">COS91_07060</name>
</gene>
<organism evidence="9 10">
    <name type="scientific">Candidatus Desantisbacteria bacterium CG07_land_8_20_14_0_80_39_15</name>
    <dbReference type="NCBI Taxonomy" id="1974549"/>
    <lineage>
        <taxon>Bacteria</taxon>
        <taxon>Candidatus Desantisiibacteriota</taxon>
    </lineage>
</organism>
<dbReference type="InterPro" id="IPR006076">
    <property type="entry name" value="FAD-dep_OxRdtase"/>
</dbReference>
<accession>A0A2M6ZF01</accession>
<evidence type="ECO:0000256" key="4">
    <source>
        <dbReference type="ARBA" id="ARBA00022798"/>
    </source>
</evidence>